<organism evidence="2 3">
    <name type="scientific">Rubroshorea leprosula</name>
    <dbReference type="NCBI Taxonomy" id="152421"/>
    <lineage>
        <taxon>Eukaryota</taxon>
        <taxon>Viridiplantae</taxon>
        <taxon>Streptophyta</taxon>
        <taxon>Embryophyta</taxon>
        <taxon>Tracheophyta</taxon>
        <taxon>Spermatophyta</taxon>
        <taxon>Magnoliopsida</taxon>
        <taxon>eudicotyledons</taxon>
        <taxon>Gunneridae</taxon>
        <taxon>Pentapetalae</taxon>
        <taxon>rosids</taxon>
        <taxon>malvids</taxon>
        <taxon>Malvales</taxon>
        <taxon>Dipterocarpaceae</taxon>
        <taxon>Rubroshorea</taxon>
    </lineage>
</organism>
<dbReference type="Proteomes" id="UP001054252">
    <property type="component" value="Unassembled WGS sequence"/>
</dbReference>
<comment type="caution">
    <text evidence="2">The sequence shown here is derived from an EMBL/GenBank/DDBJ whole genome shotgun (WGS) entry which is preliminary data.</text>
</comment>
<name>A0AAV5MAY9_9ROSI</name>
<evidence type="ECO:0000313" key="3">
    <source>
        <dbReference type="Proteomes" id="UP001054252"/>
    </source>
</evidence>
<keyword evidence="1" id="KW-0472">Membrane</keyword>
<reference evidence="2 3" key="1">
    <citation type="journal article" date="2021" name="Commun. Biol.">
        <title>The genome of Shorea leprosula (Dipterocarpaceae) highlights the ecological relevance of drought in aseasonal tropical rainforests.</title>
        <authorList>
            <person name="Ng K.K.S."/>
            <person name="Kobayashi M.J."/>
            <person name="Fawcett J.A."/>
            <person name="Hatakeyama M."/>
            <person name="Paape T."/>
            <person name="Ng C.H."/>
            <person name="Ang C.C."/>
            <person name="Tnah L.H."/>
            <person name="Lee C.T."/>
            <person name="Nishiyama T."/>
            <person name="Sese J."/>
            <person name="O'Brien M.J."/>
            <person name="Copetti D."/>
            <person name="Mohd Noor M.I."/>
            <person name="Ong R.C."/>
            <person name="Putra M."/>
            <person name="Sireger I.Z."/>
            <person name="Indrioko S."/>
            <person name="Kosugi Y."/>
            <person name="Izuno A."/>
            <person name="Isagi Y."/>
            <person name="Lee S.L."/>
            <person name="Shimizu K.K."/>
        </authorList>
    </citation>
    <scope>NUCLEOTIDE SEQUENCE [LARGE SCALE GENOMIC DNA]</scope>
    <source>
        <strain evidence="2">214</strain>
    </source>
</reference>
<keyword evidence="1" id="KW-1133">Transmembrane helix</keyword>
<accession>A0AAV5MAY9</accession>
<dbReference type="EMBL" id="BPVZ01000201">
    <property type="protein sequence ID" value="GKV46031.1"/>
    <property type="molecule type" value="Genomic_DNA"/>
</dbReference>
<keyword evidence="1" id="KW-0812">Transmembrane</keyword>
<protein>
    <submittedName>
        <fullName evidence="2">Uncharacterized protein</fullName>
    </submittedName>
</protein>
<keyword evidence="3" id="KW-1185">Reference proteome</keyword>
<evidence type="ECO:0000313" key="2">
    <source>
        <dbReference type="EMBL" id="GKV46031.1"/>
    </source>
</evidence>
<gene>
    <name evidence="2" type="ORF">SLEP1_g53048</name>
</gene>
<dbReference type="AlphaFoldDB" id="A0AAV5MAY9"/>
<feature type="transmembrane region" description="Helical" evidence="1">
    <location>
        <begin position="76"/>
        <end position="95"/>
    </location>
</feature>
<proteinExistence type="predicted"/>
<sequence length="101" mass="12135">MQLEHQACKAFCEMPGINDMFEPFNEEFMKINSESLKKGMAEQEPELTEYFKQPDEYFMVRLHMPYFLPSSNHATFLYGFYLICFIYHFGCINYVNIQMRT</sequence>
<evidence type="ECO:0000256" key="1">
    <source>
        <dbReference type="SAM" id="Phobius"/>
    </source>
</evidence>